<dbReference type="AlphaFoldDB" id="A0A9D2WP77"/>
<accession>A0A9D2WP77</accession>
<reference evidence="1" key="1">
    <citation type="submission" date="2016-02" db="EMBL/GenBank/DDBJ databases">
        <title>Draft Genome Sequence of Sporotomaculum syntrophicum Strain FB, a Syntrophic Benzoate Degrader.</title>
        <authorList>
            <person name="Nobu M.K."/>
            <person name="Narihiro T."/>
            <person name="Qiu Y.-L."/>
            <person name="Ohashi A."/>
            <person name="Liu W.-T."/>
            <person name="Yuji S."/>
        </authorList>
    </citation>
    <scope>NUCLEOTIDE SEQUENCE</scope>
    <source>
        <strain evidence="1">FB</strain>
    </source>
</reference>
<sequence>MNILKRITVDPEVCHGKACISGSRIPVSVILDNLAAGHNREEILKSYPSLNSADIDAALAYAALLAKERHIAL</sequence>
<proteinExistence type="predicted"/>
<evidence type="ECO:0000313" key="2">
    <source>
        <dbReference type="Proteomes" id="UP000798488"/>
    </source>
</evidence>
<dbReference type="RefSeq" id="WP_161821559.1">
    <property type="nucleotide sequence ID" value="NZ_LSRS01000003.1"/>
</dbReference>
<gene>
    <name evidence="1" type="ORF">SPSYN_01171</name>
</gene>
<comment type="caution">
    <text evidence="1">The sequence shown here is derived from an EMBL/GenBank/DDBJ whole genome shotgun (WGS) entry which is preliminary data.</text>
</comment>
<organism evidence="1 2">
    <name type="scientific">Sporotomaculum syntrophicum</name>
    <dbReference type="NCBI Taxonomy" id="182264"/>
    <lineage>
        <taxon>Bacteria</taxon>
        <taxon>Bacillati</taxon>
        <taxon>Bacillota</taxon>
        <taxon>Clostridia</taxon>
        <taxon>Eubacteriales</taxon>
        <taxon>Desulfallaceae</taxon>
        <taxon>Sporotomaculum</taxon>
    </lineage>
</organism>
<evidence type="ECO:0008006" key="3">
    <source>
        <dbReference type="Google" id="ProtNLM"/>
    </source>
</evidence>
<evidence type="ECO:0000313" key="1">
    <source>
        <dbReference type="EMBL" id="KAF1085035.1"/>
    </source>
</evidence>
<name>A0A9D2WP77_9FIRM</name>
<dbReference type="Gene3D" id="1.10.10.10">
    <property type="entry name" value="Winged helix-like DNA-binding domain superfamily/Winged helix DNA-binding domain"/>
    <property type="match status" value="1"/>
</dbReference>
<dbReference type="InterPro" id="IPR007367">
    <property type="entry name" value="DUF433"/>
</dbReference>
<dbReference type="Proteomes" id="UP000798488">
    <property type="component" value="Unassembled WGS sequence"/>
</dbReference>
<dbReference type="PANTHER" id="PTHR34849">
    <property type="entry name" value="SSL5025 PROTEIN"/>
    <property type="match status" value="1"/>
</dbReference>
<dbReference type="PANTHER" id="PTHR34849:SF3">
    <property type="entry name" value="SSR2962 PROTEIN"/>
    <property type="match status" value="1"/>
</dbReference>
<dbReference type="OrthoDB" id="9808242at2"/>
<protein>
    <recommendedName>
        <fullName evidence="3">Antitoxin</fullName>
    </recommendedName>
</protein>
<dbReference type="InterPro" id="IPR009057">
    <property type="entry name" value="Homeodomain-like_sf"/>
</dbReference>
<dbReference type="SUPFAM" id="SSF46689">
    <property type="entry name" value="Homeodomain-like"/>
    <property type="match status" value="1"/>
</dbReference>
<dbReference type="InterPro" id="IPR036388">
    <property type="entry name" value="WH-like_DNA-bd_sf"/>
</dbReference>
<dbReference type="Pfam" id="PF04255">
    <property type="entry name" value="DUF433"/>
    <property type="match status" value="1"/>
</dbReference>
<keyword evidence="2" id="KW-1185">Reference proteome</keyword>
<dbReference type="EMBL" id="LSRS01000003">
    <property type="protein sequence ID" value="KAF1085035.1"/>
    <property type="molecule type" value="Genomic_DNA"/>
</dbReference>